<keyword evidence="9 12" id="KW-0472">Membrane</keyword>
<dbReference type="EMBL" id="BMZS01000001">
    <property type="protein sequence ID" value="GHD41029.1"/>
    <property type="molecule type" value="Genomic_DNA"/>
</dbReference>
<evidence type="ECO:0000256" key="9">
    <source>
        <dbReference type="ARBA" id="ARBA00023136"/>
    </source>
</evidence>
<comment type="caution">
    <text evidence="13">The sequence shown here is derived from an EMBL/GenBank/DDBJ whole genome shotgun (WGS) entry which is preliminary data.</text>
</comment>
<reference evidence="13" key="2">
    <citation type="submission" date="2020-09" db="EMBL/GenBank/DDBJ databases">
        <authorList>
            <person name="Sun Q."/>
            <person name="Kim S."/>
        </authorList>
    </citation>
    <scope>NUCLEOTIDE SEQUENCE</scope>
    <source>
        <strain evidence="13">KCTC 42651</strain>
    </source>
</reference>
<feature type="transmembrane region" description="Helical" evidence="12">
    <location>
        <begin position="275"/>
        <end position="292"/>
    </location>
</feature>
<keyword evidence="4 12" id="KW-0479">Metal-binding</keyword>
<keyword evidence="7 12" id="KW-0408">Iron</keyword>
<name>A0A918XP97_9PROT</name>
<dbReference type="EC" id="1.17.99.9" evidence="12"/>
<evidence type="ECO:0000256" key="11">
    <source>
        <dbReference type="ARBA" id="ARBA00048044"/>
    </source>
</evidence>
<comment type="subunit">
    <text evidence="12">Interacts with CtaB.</text>
</comment>
<feature type="transmembrane region" description="Helical" evidence="12">
    <location>
        <begin position="141"/>
        <end position="159"/>
    </location>
</feature>
<dbReference type="GO" id="GO:0016653">
    <property type="term" value="F:oxidoreductase activity, acting on NAD(P)H, heme protein as acceptor"/>
    <property type="evidence" value="ECO:0007669"/>
    <property type="project" value="TreeGrafter"/>
</dbReference>
<dbReference type="InterPro" id="IPR003780">
    <property type="entry name" value="COX15/CtaA_fam"/>
</dbReference>
<feature type="transmembrane region" description="Helical" evidence="12">
    <location>
        <begin position="331"/>
        <end position="351"/>
    </location>
</feature>
<dbReference type="GO" id="GO:0005886">
    <property type="term" value="C:plasma membrane"/>
    <property type="evidence" value="ECO:0007669"/>
    <property type="project" value="UniProtKB-SubCell"/>
</dbReference>
<keyword evidence="6 12" id="KW-0560">Oxidoreductase</keyword>
<keyword evidence="3 12" id="KW-0812">Transmembrane</keyword>
<keyword evidence="12" id="KW-1003">Cell membrane</keyword>
<feature type="transmembrane region" description="Helical" evidence="12">
    <location>
        <begin position="304"/>
        <end position="325"/>
    </location>
</feature>
<dbReference type="PANTHER" id="PTHR23289">
    <property type="entry name" value="CYTOCHROME C OXIDASE ASSEMBLY PROTEIN COX15"/>
    <property type="match status" value="1"/>
</dbReference>
<comment type="catalytic activity">
    <reaction evidence="11">
        <text>Fe(II)-heme o + 2 A + H2O = Fe(II)-heme a + 2 AH2</text>
        <dbReference type="Rhea" id="RHEA:63388"/>
        <dbReference type="ChEBI" id="CHEBI:13193"/>
        <dbReference type="ChEBI" id="CHEBI:15377"/>
        <dbReference type="ChEBI" id="CHEBI:17499"/>
        <dbReference type="ChEBI" id="CHEBI:60530"/>
        <dbReference type="ChEBI" id="CHEBI:61715"/>
        <dbReference type="EC" id="1.17.99.9"/>
    </reaction>
    <physiologicalReaction direction="left-to-right" evidence="11">
        <dbReference type="Rhea" id="RHEA:63389"/>
    </physiologicalReaction>
</comment>
<comment type="subcellular location">
    <subcellularLocation>
        <location evidence="12">Cell membrane</location>
        <topology evidence="12">Multi-pass membrane protein</topology>
    </subcellularLocation>
    <subcellularLocation>
        <location evidence="2">Membrane</location>
        <topology evidence="2">Multi-pass membrane protein</topology>
    </subcellularLocation>
</comment>
<comment type="pathway">
    <text evidence="10 12">Porphyrin-containing compound metabolism; heme A biosynthesis; heme A from heme O: step 1/1.</text>
</comment>
<feature type="transmembrane region" description="Helical" evidence="12">
    <location>
        <begin position="26"/>
        <end position="46"/>
    </location>
</feature>
<evidence type="ECO:0000313" key="13">
    <source>
        <dbReference type="EMBL" id="GHD41029.1"/>
    </source>
</evidence>
<evidence type="ECO:0000256" key="1">
    <source>
        <dbReference type="ARBA" id="ARBA00001970"/>
    </source>
</evidence>
<evidence type="ECO:0000256" key="6">
    <source>
        <dbReference type="ARBA" id="ARBA00023002"/>
    </source>
</evidence>
<dbReference type="Pfam" id="PF02628">
    <property type="entry name" value="COX15-CtaA"/>
    <property type="match status" value="1"/>
</dbReference>
<keyword evidence="8 12" id="KW-0350">Heme biosynthesis</keyword>
<gene>
    <name evidence="12 13" type="primary">ctaA</name>
    <name evidence="13" type="ORF">GCM10017083_04890</name>
</gene>
<dbReference type="HAMAP" id="MF_01665">
    <property type="entry name" value="HemeA_synth_type2"/>
    <property type="match status" value="1"/>
</dbReference>
<dbReference type="RefSeq" id="WP_189987310.1">
    <property type="nucleotide sequence ID" value="NZ_BMZS01000001.1"/>
</dbReference>
<evidence type="ECO:0000256" key="5">
    <source>
        <dbReference type="ARBA" id="ARBA00022989"/>
    </source>
</evidence>
<dbReference type="AlphaFoldDB" id="A0A918XP97"/>
<feature type="binding site" description="axial binding residue" evidence="12">
    <location>
        <position position="273"/>
    </location>
    <ligand>
        <name>heme</name>
        <dbReference type="ChEBI" id="CHEBI:30413"/>
    </ligand>
    <ligandPart>
        <name>Fe</name>
        <dbReference type="ChEBI" id="CHEBI:18248"/>
    </ligandPart>
</feature>
<dbReference type="PANTHER" id="PTHR23289:SF2">
    <property type="entry name" value="CYTOCHROME C OXIDASE ASSEMBLY PROTEIN COX15 HOMOLOG"/>
    <property type="match status" value="1"/>
</dbReference>
<feature type="binding site" description="axial binding residue" evidence="12">
    <location>
        <position position="333"/>
    </location>
    <ligand>
        <name>heme</name>
        <dbReference type="ChEBI" id="CHEBI:30413"/>
    </ligand>
    <ligandPart>
        <name>Fe</name>
        <dbReference type="ChEBI" id="CHEBI:18248"/>
    </ligandPart>
</feature>
<evidence type="ECO:0000256" key="4">
    <source>
        <dbReference type="ARBA" id="ARBA00022723"/>
    </source>
</evidence>
<dbReference type="GO" id="GO:0046872">
    <property type="term" value="F:metal ion binding"/>
    <property type="evidence" value="ECO:0007669"/>
    <property type="project" value="UniProtKB-KW"/>
</dbReference>
<comment type="function">
    <text evidence="12">Catalyzes the conversion of heme O to heme A by two successive hydroxylations of the methyl group at C8. The first hydroxylation forms heme I, the second hydroxylation results in an unstable dihydroxymethyl group, which spontaneously dehydrates, resulting in the formyl group of heme A.</text>
</comment>
<sequence>MTATVSSPARGTGRGTDRAARARPWVAAWLLATAGMVAAMVVIGGITRLTESGLSMVEWRPLMGWIPPLGEAEWERVFGLYRQTPEFRLHNAWMTLADFKTIFFWEYLHRVWGRLIGVVFALPFLAFLLTGRLERAMAPRLAALFLLGAVQGGIGWWMVTSGLADEPSVSPYRLTTHLSMAFLILGVLLWTALDLLDPRPAGAEPGLRRGATLVLALVSLTVLAGAFVAGTDAGYAYNTFPLMDGSFVPDGYWQSELGIASLFEWVPAVQFNHRWLAVATALVTLGFVHRAVRTAPAGARLPLRLLAAIVAVQVGLGIATLLLVVPVWLGALHQAGAVLLFSVAVWTRFVLRA</sequence>
<dbReference type="Proteomes" id="UP000630353">
    <property type="component" value="Unassembled WGS sequence"/>
</dbReference>
<comment type="cofactor">
    <cofactor evidence="1 12">
        <name>heme b</name>
        <dbReference type="ChEBI" id="CHEBI:60344"/>
    </cofactor>
</comment>
<evidence type="ECO:0000313" key="14">
    <source>
        <dbReference type="Proteomes" id="UP000630353"/>
    </source>
</evidence>
<dbReference type="GO" id="GO:0120547">
    <property type="term" value="F:heme A synthase activity"/>
    <property type="evidence" value="ECO:0007669"/>
    <property type="project" value="UniProtKB-EC"/>
</dbReference>
<accession>A0A918XP97</accession>
<dbReference type="GO" id="GO:0006784">
    <property type="term" value="P:heme A biosynthetic process"/>
    <property type="evidence" value="ECO:0007669"/>
    <property type="project" value="UniProtKB-UniRule"/>
</dbReference>
<feature type="transmembrane region" description="Helical" evidence="12">
    <location>
        <begin position="213"/>
        <end position="237"/>
    </location>
</feature>
<comment type="similarity">
    <text evidence="12">Belongs to the COX15/CtaA family. Type 2 subfamily.</text>
</comment>
<reference evidence="13" key="1">
    <citation type="journal article" date="2014" name="Int. J. Syst. Evol. Microbiol.">
        <title>Complete genome sequence of Corynebacterium casei LMG S-19264T (=DSM 44701T), isolated from a smear-ripened cheese.</title>
        <authorList>
            <consortium name="US DOE Joint Genome Institute (JGI-PGF)"/>
            <person name="Walter F."/>
            <person name="Albersmeier A."/>
            <person name="Kalinowski J."/>
            <person name="Ruckert C."/>
        </authorList>
    </citation>
    <scope>NUCLEOTIDE SEQUENCE</scope>
    <source>
        <strain evidence="13">KCTC 42651</strain>
    </source>
</reference>
<evidence type="ECO:0000256" key="12">
    <source>
        <dbReference type="HAMAP-Rule" id="MF_01665"/>
    </source>
</evidence>
<feature type="transmembrane region" description="Helical" evidence="12">
    <location>
        <begin position="174"/>
        <end position="193"/>
    </location>
</feature>
<evidence type="ECO:0000256" key="3">
    <source>
        <dbReference type="ARBA" id="ARBA00022692"/>
    </source>
</evidence>
<keyword evidence="14" id="KW-1185">Reference proteome</keyword>
<keyword evidence="5 12" id="KW-1133">Transmembrane helix</keyword>
<dbReference type="InterPro" id="IPR023754">
    <property type="entry name" value="HemeA_Synthase_type2"/>
</dbReference>
<evidence type="ECO:0000256" key="2">
    <source>
        <dbReference type="ARBA" id="ARBA00004141"/>
    </source>
</evidence>
<evidence type="ECO:0000256" key="10">
    <source>
        <dbReference type="ARBA" id="ARBA00044501"/>
    </source>
</evidence>
<feature type="transmembrane region" description="Helical" evidence="12">
    <location>
        <begin position="111"/>
        <end position="129"/>
    </location>
</feature>
<evidence type="ECO:0000256" key="8">
    <source>
        <dbReference type="ARBA" id="ARBA00023133"/>
    </source>
</evidence>
<evidence type="ECO:0000256" key="7">
    <source>
        <dbReference type="ARBA" id="ARBA00023004"/>
    </source>
</evidence>
<protein>
    <recommendedName>
        <fullName evidence="12">Heme A synthase</fullName>
        <shortName evidence="12">HAS</shortName>
        <ecNumber evidence="12">1.17.99.9</ecNumber>
    </recommendedName>
    <alternativeName>
        <fullName evidence="12">Cytochrome aa3-controlling protein</fullName>
    </alternativeName>
</protein>
<proteinExistence type="inferred from homology"/>
<organism evidence="13 14">
    <name type="scientific">Thalassobaculum fulvum</name>
    <dbReference type="NCBI Taxonomy" id="1633335"/>
    <lineage>
        <taxon>Bacteria</taxon>
        <taxon>Pseudomonadati</taxon>
        <taxon>Pseudomonadota</taxon>
        <taxon>Alphaproteobacteria</taxon>
        <taxon>Rhodospirillales</taxon>
        <taxon>Thalassobaculaceae</taxon>
        <taxon>Thalassobaculum</taxon>
    </lineage>
</organism>